<dbReference type="InterPro" id="IPR050179">
    <property type="entry name" value="Trans_hexapeptide_repeat"/>
</dbReference>
<evidence type="ECO:0000256" key="2">
    <source>
        <dbReference type="PIRSR" id="PIRSR620019-1"/>
    </source>
</evidence>
<feature type="binding site" evidence="3">
    <location>
        <position position="73"/>
    </location>
    <ligand>
        <name>substrate</name>
    </ligand>
</feature>
<feature type="active site" description="Proton acceptor" evidence="2">
    <location>
        <position position="143"/>
    </location>
</feature>
<comment type="caution">
    <text evidence="5">The sequence shown here is derived from an EMBL/GenBank/DDBJ whole genome shotgun (WGS) entry which is preliminary data.</text>
</comment>
<proteinExistence type="inferred from homology"/>
<evidence type="ECO:0000256" key="1">
    <source>
        <dbReference type="ARBA" id="ARBA00007274"/>
    </source>
</evidence>
<dbReference type="InterPro" id="IPR011004">
    <property type="entry name" value="Trimer_LpxA-like_sf"/>
</dbReference>
<accession>A0A2S9GUU9</accession>
<dbReference type="InterPro" id="IPR041561">
    <property type="entry name" value="PglD_N"/>
</dbReference>
<dbReference type="GO" id="GO:0016740">
    <property type="term" value="F:transferase activity"/>
    <property type="evidence" value="ECO:0007669"/>
    <property type="project" value="UniProtKB-KW"/>
</dbReference>
<feature type="domain" description="PglD N-terminal" evidence="4">
    <location>
        <begin position="8"/>
        <end position="84"/>
    </location>
</feature>
<feature type="binding site" evidence="3">
    <location>
        <position position="152"/>
    </location>
    <ligand>
        <name>acetyl-CoA</name>
        <dbReference type="ChEBI" id="CHEBI:57288"/>
    </ligand>
</feature>
<keyword evidence="5" id="KW-0808">Transferase</keyword>
<sequence>MTQKYKPKIILLGGGGHCAACIDVIEQEGKFEIAGIIDNEASPEFVCGYPRLGDDNILGSLPSSVEYALITVGQINSPAIRIRLFELTNSLGFTHPTIISPRAYVSKHAVIGKGTIVMHDALINVRASVGSNCIINSKALIEHDAVIEDNCHISTAAVVNGGARIRRGSFLGSNAATTELAISLENAFVKAGTLFRGISND</sequence>
<dbReference type="CDD" id="cd03360">
    <property type="entry name" value="LbH_AT_putative"/>
    <property type="match status" value="1"/>
</dbReference>
<name>A0A2S9GUU9_9BURK</name>
<dbReference type="InterPro" id="IPR020019">
    <property type="entry name" value="AcTrfase_PglD-like"/>
</dbReference>
<dbReference type="Pfam" id="PF17836">
    <property type="entry name" value="PglD_N"/>
    <property type="match status" value="1"/>
</dbReference>
<evidence type="ECO:0000313" key="6">
    <source>
        <dbReference type="Proteomes" id="UP000237839"/>
    </source>
</evidence>
<evidence type="ECO:0000259" key="4">
    <source>
        <dbReference type="Pfam" id="PF17836"/>
    </source>
</evidence>
<dbReference type="PANTHER" id="PTHR43300">
    <property type="entry name" value="ACETYLTRANSFERASE"/>
    <property type="match status" value="1"/>
</dbReference>
<feature type="site" description="Increases basicity of active site His" evidence="2">
    <location>
        <position position="144"/>
    </location>
</feature>
<organism evidence="5 6">
    <name type="scientific">Solimicrobium silvestre</name>
    <dbReference type="NCBI Taxonomy" id="2099400"/>
    <lineage>
        <taxon>Bacteria</taxon>
        <taxon>Pseudomonadati</taxon>
        <taxon>Pseudomonadota</taxon>
        <taxon>Betaproteobacteria</taxon>
        <taxon>Burkholderiales</taxon>
        <taxon>Oxalobacteraceae</taxon>
        <taxon>Solimicrobium</taxon>
    </lineage>
</organism>
<dbReference type="SUPFAM" id="SSF51161">
    <property type="entry name" value="Trimeric LpxA-like enzymes"/>
    <property type="match status" value="1"/>
</dbReference>
<dbReference type="AlphaFoldDB" id="A0A2S9GUU9"/>
<dbReference type="Gene3D" id="2.160.10.10">
    <property type="entry name" value="Hexapeptide repeat proteins"/>
    <property type="match status" value="1"/>
</dbReference>
<evidence type="ECO:0000313" key="5">
    <source>
        <dbReference type="EMBL" id="PRC91481.1"/>
    </source>
</evidence>
<dbReference type="EMBL" id="PUGF01000022">
    <property type="protein sequence ID" value="PRC91481.1"/>
    <property type="molecule type" value="Genomic_DNA"/>
</dbReference>
<dbReference type="RefSeq" id="WP_105533508.1">
    <property type="nucleotide sequence ID" value="NZ_PUGF01000022.1"/>
</dbReference>
<reference evidence="5 6" key="1">
    <citation type="submission" date="2018-02" db="EMBL/GenBank/DDBJ databases">
        <title>Solimicrobium silvestre gen. nov., sp. nov., isolated from alpine forest soil.</title>
        <authorList>
            <person name="Margesin R."/>
            <person name="Albuquerque L."/>
            <person name="Zhang D.-C."/>
            <person name="Froufe H.J.C."/>
            <person name="Severino R."/>
            <person name="Roxo I."/>
            <person name="Egas C."/>
            <person name="Da Costa M.S."/>
        </authorList>
    </citation>
    <scope>NUCLEOTIDE SEQUENCE [LARGE SCALE GENOMIC DNA]</scope>
    <source>
        <strain evidence="5 6">S20-91</strain>
    </source>
</reference>
<dbReference type="OrthoDB" id="9794407at2"/>
<protein>
    <submittedName>
        <fullName evidence="5">Bacterial transferase hexapeptide (Six repeats)</fullName>
    </submittedName>
</protein>
<dbReference type="PANTHER" id="PTHR43300:SF7">
    <property type="entry name" value="UDP-N-ACETYLBACILLOSAMINE N-ACETYLTRANSFERASE"/>
    <property type="match status" value="1"/>
</dbReference>
<gene>
    <name evidence="5" type="ORF">S2091_3759</name>
</gene>
<keyword evidence="6" id="KW-1185">Reference proteome</keyword>
<dbReference type="Gene3D" id="3.40.50.20">
    <property type="match status" value="1"/>
</dbReference>
<evidence type="ECO:0000256" key="3">
    <source>
        <dbReference type="PIRSR" id="PIRSR620019-2"/>
    </source>
</evidence>
<dbReference type="Proteomes" id="UP000237839">
    <property type="component" value="Unassembled WGS sequence"/>
</dbReference>
<comment type="similarity">
    <text evidence="1">Belongs to the transferase hexapeptide repeat family.</text>
</comment>